<gene>
    <name evidence="1" type="ORF">METD_I0370</name>
</gene>
<protein>
    <submittedName>
        <fullName evidence="1">Uncharacterized protein</fullName>
    </submittedName>
</protein>
<evidence type="ECO:0000313" key="2">
    <source>
        <dbReference type="Proteomes" id="UP000008070"/>
    </source>
</evidence>
<dbReference type="EMBL" id="FP103042">
    <property type="protein sequence ID" value="CAX22033.1"/>
    <property type="molecule type" value="Genomic_DNA"/>
</dbReference>
<sequence>MAGSVRCRIVDMPDGRFAVMALLASGKVFRRKALATLAEAEEAVECLRDVMAACGAPVIVEVSAWCGARSGYRIGQAAGGERGLDVSKACLGSRGTGSRTRPVLPRS</sequence>
<name>C7C967_METED</name>
<dbReference type="AlphaFoldDB" id="C7C967"/>
<reference evidence="2" key="1">
    <citation type="journal article" date="2009" name="PLoS ONE">
        <title>Methylobacterium genome sequences: a reference blueprint to investigate microbial metabolism of C1 compounds from natural and industrial sources.</title>
        <authorList>
            <person name="Vuilleumier S."/>
            <person name="Chistoserdova L."/>
            <person name="Lee M.-C."/>
            <person name="Bringel F."/>
            <person name="Lajus A."/>
            <person name="Zhou Y."/>
            <person name="Gourion B."/>
            <person name="Barbe V."/>
            <person name="Chang J."/>
            <person name="Cruveiller S."/>
            <person name="Dossat C."/>
            <person name="Gillett W."/>
            <person name="Gruffaz C."/>
            <person name="Haugen E."/>
            <person name="Hourcade E."/>
            <person name="Levy R."/>
            <person name="Mangenot S."/>
            <person name="Muller E."/>
            <person name="Nadalig T."/>
            <person name="Pagni M."/>
            <person name="Penny C."/>
            <person name="Peyraud R."/>
            <person name="Robinson D.G."/>
            <person name="Roche D."/>
            <person name="Rouy Z."/>
            <person name="Saenampechek C."/>
            <person name="Salvignol G."/>
            <person name="Vallenet D."/>
            <person name="Wu Z."/>
            <person name="Marx C.J."/>
            <person name="Vorholt J.A."/>
            <person name="Olson M.V."/>
            <person name="Kaul R."/>
            <person name="Weissenbach J."/>
            <person name="Medigue C."/>
            <person name="Lidstrom M.E."/>
        </authorList>
    </citation>
    <scope>NUCLEOTIDE SEQUENCE [LARGE SCALE GENOMIC DNA]</scope>
    <source>
        <strain evidence="2">DSM 6343 / CIP 106787 / DM4</strain>
    </source>
</reference>
<organism evidence="1 2">
    <name type="scientific">Methylorubrum extorquens (strain DSM 6343 / CIP 106787 / DM4)</name>
    <name type="common">Methylobacterium extorquens</name>
    <dbReference type="NCBI Taxonomy" id="661410"/>
    <lineage>
        <taxon>Bacteria</taxon>
        <taxon>Pseudomonadati</taxon>
        <taxon>Pseudomonadota</taxon>
        <taxon>Alphaproteobacteria</taxon>
        <taxon>Hyphomicrobiales</taxon>
        <taxon>Methylobacteriaceae</taxon>
        <taxon>Methylorubrum</taxon>
    </lineage>
</organism>
<dbReference type="KEGG" id="mdi:METDI0370"/>
<evidence type="ECO:0000313" key="1">
    <source>
        <dbReference type="EMBL" id="CAX22033.1"/>
    </source>
</evidence>
<dbReference type="Proteomes" id="UP000008070">
    <property type="component" value="Chromosome"/>
</dbReference>
<dbReference type="HOGENOM" id="CLU_175485_0_0_5"/>
<proteinExistence type="predicted"/>
<accession>C7C967</accession>